<gene>
    <name evidence="2" type="ORF">PS880_05500</name>
</gene>
<dbReference type="EMBL" id="CABVIH010000035">
    <property type="protein sequence ID" value="VVP53367.1"/>
    <property type="molecule type" value="Genomic_DNA"/>
</dbReference>
<dbReference type="Proteomes" id="UP000375525">
    <property type="component" value="Unassembled WGS sequence"/>
</dbReference>
<evidence type="ECO:0000313" key="2">
    <source>
        <dbReference type="EMBL" id="VVP53367.1"/>
    </source>
</evidence>
<evidence type="ECO:0000256" key="1">
    <source>
        <dbReference type="SAM" id="SignalP"/>
    </source>
</evidence>
<accession>A0A5E7PXI9</accession>
<dbReference type="RefSeq" id="WP_150782265.1">
    <property type="nucleotide sequence ID" value="NZ_CABVIH010000035.1"/>
</dbReference>
<organism evidence="2 3">
    <name type="scientific">Pseudomonas fluorescens</name>
    <dbReference type="NCBI Taxonomy" id="294"/>
    <lineage>
        <taxon>Bacteria</taxon>
        <taxon>Pseudomonadati</taxon>
        <taxon>Pseudomonadota</taxon>
        <taxon>Gammaproteobacteria</taxon>
        <taxon>Pseudomonadales</taxon>
        <taxon>Pseudomonadaceae</taxon>
        <taxon>Pseudomonas</taxon>
    </lineage>
</organism>
<name>A0A5E7PXI9_PSEFL</name>
<evidence type="ECO:0000313" key="3">
    <source>
        <dbReference type="Proteomes" id="UP000375525"/>
    </source>
</evidence>
<protein>
    <submittedName>
        <fullName evidence="2">Uncharacterized protein</fullName>
    </submittedName>
</protein>
<dbReference type="OrthoDB" id="7026422at2"/>
<proteinExistence type="predicted"/>
<dbReference type="AlphaFoldDB" id="A0A5E7PXI9"/>
<feature type="chain" id="PRO_5022776736" evidence="1">
    <location>
        <begin position="23"/>
        <end position="92"/>
    </location>
</feature>
<keyword evidence="1" id="KW-0732">Signal</keyword>
<reference evidence="2 3" key="1">
    <citation type="submission" date="2019-09" db="EMBL/GenBank/DDBJ databases">
        <authorList>
            <person name="Chandra G."/>
            <person name="Truman W A."/>
        </authorList>
    </citation>
    <scope>NUCLEOTIDE SEQUENCE [LARGE SCALE GENOMIC DNA]</scope>
    <source>
        <strain evidence="2">PS880</strain>
    </source>
</reference>
<sequence precursor="true">MKHSVLFGLFVTASLMASASFAAEDLCAVNLKTIENNQAEFQSSEDMMGAIKKGVEKAKADQAKGTEQGTKDCIGETTELIQTMKNAKKGGK</sequence>
<feature type="signal peptide" evidence="1">
    <location>
        <begin position="1"/>
        <end position="22"/>
    </location>
</feature>